<reference evidence="2" key="2">
    <citation type="submission" date="2024-10" db="UniProtKB">
        <authorList>
            <consortium name="EnsemblProtists"/>
        </authorList>
    </citation>
    <scope>IDENTIFICATION</scope>
</reference>
<feature type="compositionally biased region" description="Gly residues" evidence="1">
    <location>
        <begin position="164"/>
        <end position="175"/>
    </location>
</feature>
<evidence type="ECO:0000313" key="3">
    <source>
        <dbReference type="Proteomes" id="UP000013827"/>
    </source>
</evidence>
<name>A0A0D3J0Z7_EMIH1</name>
<dbReference type="HOGENOM" id="CLU_076230_0_0_1"/>
<evidence type="ECO:0008006" key="4">
    <source>
        <dbReference type="Google" id="ProtNLM"/>
    </source>
</evidence>
<protein>
    <recommendedName>
        <fullName evidence="4">SAM domain-containing protein</fullName>
    </recommendedName>
</protein>
<feature type="region of interest" description="Disordered" evidence="1">
    <location>
        <begin position="130"/>
        <end position="225"/>
    </location>
</feature>
<organism evidence="2 3">
    <name type="scientific">Emiliania huxleyi (strain CCMP1516)</name>
    <dbReference type="NCBI Taxonomy" id="280463"/>
    <lineage>
        <taxon>Eukaryota</taxon>
        <taxon>Haptista</taxon>
        <taxon>Haptophyta</taxon>
        <taxon>Prymnesiophyceae</taxon>
        <taxon>Isochrysidales</taxon>
        <taxon>Noelaerhabdaceae</taxon>
        <taxon>Emiliania</taxon>
    </lineage>
</organism>
<feature type="compositionally biased region" description="Low complexity" evidence="1">
    <location>
        <begin position="133"/>
        <end position="142"/>
    </location>
</feature>
<feature type="compositionally biased region" description="Low complexity" evidence="1">
    <location>
        <begin position="154"/>
        <end position="163"/>
    </location>
</feature>
<reference evidence="3" key="1">
    <citation type="journal article" date="2013" name="Nature">
        <title>Pan genome of the phytoplankton Emiliania underpins its global distribution.</title>
        <authorList>
            <person name="Read B.A."/>
            <person name="Kegel J."/>
            <person name="Klute M.J."/>
            <person name="Kuo A."/>
            <person name="Lefebvre S.C."/>
            <person name="Maumus F."/>
            <person name="Mayer C."/>
            <person name="Miller J."/>
            <person name="Monier A."/>
            <person name="Salamov A."/>
            <person name="Young J."/>
            <person name="Aguilar M."/>
            <person name="Claverie J.M."/>
            <person name="Frickenhaus S."/>
            <person name="Gonzalez K."/>
            <person name="Herman E.K."/>
            <person name="Lin Y.C."/>
            <person name="Napier J."/>
            <person name="Ogata H."/>
            <person name="Sarno A.F."/>
            <person name="Shmutz J."/>
            <person name="Schroeder D."/>
            <person name="de Vargas C."/>
            <person name="Verret F."/>
            <person name="von Dassow P."/>
            <person name="Valentin K."/>
            <person name="Van de Peer Y."/>
            <person name="Wheeler G."/>
            <person name="Dacks J.B."/>
            <person name="Delwiche C.F."/>
            <person name="Dyhrman S.T."/>
            <person name="Glockner G."/>
            <person name="John U."/>
            <person name="Richards T."/>
            <person name="Worden A.Z."/>
            <person name="Zhang X."/>
            <person name="Grigoriev I.V."/>
            <person name="Allen A.E."/>
            <person name="Bidle K."/>
            <person name="Borodovsky M."/>
            <person name="Bowler C."/>
            <person name="Brownlee C."/>
            <person name="Cock J.M."/>
            <person name="Elias M."/>
            <person name="Gladyshev V.N."/>
            <person name="Groth M."/>
            <person name="Guda C."/>
            <person name="Hadaegh A."/>
            <person name="Iglesias-Rodriguez M.D."/>
            <person name="Jenkins J."/>
            <person name="Jones B.M."/>
            <person name="Lawson T."/>
            <person name="Leese F."/>
            <person name="Lindquist E."/>
            <person name="Lobanov A."/>
            <person name="Lomsadze A."/>
            <person name="Malik S.B."/>
            <person name="Marsh M.E."/>
            <person name="Mackinder L."/>
            <person name="Mock T."/>
            <person name="Mueller-Roeber B."/>
            <person name="Pagarete A."/>
            <person name="Parker M."/>
            <person name="Probert I."/>
            <person name="Quesneville H."/>
            <person name="Raines C."/>
            <person name="Rensing S.A."/>
            <person name="Riano-Pachon D.M."/>
            <person name="Richier S."/>
            <person name="Rokitta S."/>
            <person name="Shiraiwa Y."/>
            <person name="Soanes D.M."/>
            <person name="van der Giezen M."/>
            <person name="Wahlund T.M."/>
            <person name="Williams B."/>
            <person name="Wilson W."/>
            <person name="Wolfe G."/>
            <person name="Wurch L.L."/>
        </authorList>
    </citation>
    <scope>NUCLEOTIDE SEQUENCE</scope>
</reference>
<proteinExistence type="predicted"/>
<evidence type="ECO:0000313" key="2">
    <source>
        <dbReference type="EnsemblProtists" id="EOD17182"/>
    </source>
</evidence>
<dbReference type="GeneID" id="17263330"/>
<feature type="compositionally biased region" description="Basic and acidic residues" evidence="1">
    <location>
        <begin position="216"/>
        <end position="225"/>
    </location>
</feature>
<dbReference type="EnsemblProtists" id="EOD17182">
    <property type="protein sequence ID" value="EOD17182"/>
    <property type="gene ID" value="EMIHUDRAFT_244333"/>
</dbReference>
<accession>A0A0D3J0Z7</accession>
<keyword evidence="3" id="KW-1185">Reference proteome</keyword>
<dbReference type="KEGG" id="ehx:EMIHUDRAFT_244333"/>
<evidence type="ECO:0000256" key="1">
    <source>
        <dbReference type="SAM" id="MobiDB-lite"/>
    </source>
</evidence>
<dbReference type="RefSeq" id="XP_005769611.1">
    <property type="nucleotide sequence ID" value="XM_005769554.1"/>
</dbReference>
<dbReference type="Proteomes" id="UP000013827">
    <property type="component" value="Unassembled WGS sequence"/>
</dbReference>
<feature type="compositionally biased region" description="Basic and acidic residues" evidence="1">
    <location>
        <begin position="181"/>
        <end position="191"/>
    </location>
</feature>
<dbReference type="AlphaFoldDB" id="A0A0D3J0Z7"/>
<dbReference type="PaxDb" id="2903-EOD17182"/>
<sequence>MAAPPAIDPREGLRPLLERAGIDDNFYHRYKERLLDKGVGNAGDLLEEVALKGIASLGIHERQAEKLRRALLGRRGWEDAAAVLAASFGGLSLDDTPAGVAAGDQAAGGAASAPALDGMAVDGGYASADEDAGPAAGWPAAASGSKMEPGCSHSGAGTSAAAEGGEGAVTGGEGCSGTRTPEAESGAREARAAVVPGGGGPAVSIDTSDSTPPAEEGLRRTDDGF</sequence>
<dbReference type="eggNOG" id="ENOG502SXAE">
    <property type="taxonomic scope" value="Eukaryota"/>
</dbReference>